<dbReference type="Gene3D" id="2.30.42.10">
    <property type="match status" value="1"/>
</dbReference>
<sequence>MFAALLAAFTLAIPRPADGIVRVSLPSNDQPPIVRPSPRPGLATPSPRKSVFVLGIRFQNRGGTQGIALEEVVPGSPADRAGFVVGMIISEIDGKSTAGRSGEDCTRLVQEAGNAVAVKYYDPVTFKLRSRTVQKEWIVPPLPN</sequence>
<accession>B4D7Y5</accession>
<protein>
    <submittedName>
        <fullName evidence="2">PDZ/DHR/GLGF domain protein</fullName>
    </submittedName>
</protein>
<name>B4D7Y5_9BACT</name>
<dbReference type="AlphaFoldDB" id="B4D7Y5"/>
<keyword evidence="3" id="KW-1185">Reference proteome</keyword>
<dbReference type="STRING" id="497964.CfE428DRAFT_5025"/>
<dbReference type="SMART" id="SM00228">
    <property type="entry name" value="PDZ"/>
    <property type="match status" value="1"/>
</dbReference>
<evidence type="ECO:0000313" key="3">
    <source>
        <dbReference type="Proteomes" id="UP000005824"/>
    </source>
</evidence>
<dbReference type="InterPro" id="IPR036034">
    <property type="entry name" value="PDZ_sf"/>
</dbReference>
<evidence type="ECO:0000313" key="2">
    <source>
        <dbReference type="EMBL" id="EDY17508.1"/>
    </source>
</evidence>
<comment type="caution">
    <text evidence="2">The sequence shown here is derived from an EMBL/GenBank/DDBJ whole genome shotgun (WGS) entry which is preliminary data.</text>
</comment>
<dbReference type="RefSeq" id="WP_006982346.1">
    <property type="nucleotide sequence ID" value="NZ_ABVL01000019.1"/>
</dbReference>
<dbReference type="SUPFAM" id="SSF50156">
    <property type="entry name" value="PDZ domain-like"/>
    <property type="match status" value="1"/>
</dbReference>
<evidence type="ECO:0000259" key="1">
    <source>
        <dbReference type="PROSITE" id="PS50106"/>
    </source>
</evidence>
<reference evidence="2 3" key="1">
    <citation type="journal article" date="2011" name="J. Bacteriol.">
        <title>Genome sequence of Chthoniobacter flavus Ellin428, an aerobic heterotrophic soil bacterium.</title>
        <authorList>
            <person name="Kant R."/>
            <person name="van Passel M.W."/>
            <person name="Palva A."/>
            <person name="Lucas S."/>
            <person name="Lapidus A."/>
            <person name="Glavina Del Rio T."/>
            <person name="Dalin E."/>
            <person name="Tice H."/>
            <person name="Bruce D."/>
            <person name="Goodwin L."/>
            <person name="Pitluck S."/>
            <person name="Larimer F.W."/>
            <person name="Land M.L."/>
            <person name="Hauser L."/>
            <person name="Sangwan P."/>
            <person name="de Vos W.M."/>
            <person name="Janssen P.H."/>
            <person name="Smidt H."/>
        </authorList>
    </citation>
    <scope>NUCLEOTIDE SEQUENCE [LARGE SCALE GENOMIC DNA]</scope>
    <source>
        <strain evidence="2 3">Ellin428</strain>
    </source>
</reference>
<dbReference type="InParanoid" id="B4D7Y5"/>
<dbReference type="InterPro" id="IPR001478">
    <property type="entry name" value="PDZ"/>
</dbReference>
<feature type="domain" description="PDZ" evidence="1">
    <location>
        <begin position="54"/>
        <end position="124"/>
    </location>
</feature>
<dbReference type="Pfam" id="PF17820">
    <property type="entry name" value="PDZ_6"/>
    <property type="match status" value="1"/>
</dbReference>
<dbReference type="EMBL" id="ABVL01000019">
    <property type="protein sequence ID" value="EDY17508.1"/>
    <property type="molecule type" value="Genomic_DNA"/>
</dbReference>
<dbReference type="InterPro" id="IPR041489">
    <property type="entry name" value="PDZ_6"/>
</dbReference>
<dbReference type="Proteomes" id="UP000005824">
    <property type="component" value="Unassembled WGS sequence"/>
</dbReference>
<dbReference type="PROSITE" id="PS50106">
    <property type="entry name" value="PDZ"/>
    <property type="match status" value="1"/>
</dbReference>
<organism evidence="2 3">
    <name type="scientific">Chthoniobacter flavus Ellin428</name>
    <dbReference type="NCBI Taxonomy" id="497964"/>
    <lineage>
        <taxon>Bacteria</taxon>
        <taxon>Pseudomonadati</taxon>
        <taxon>Verrucomicrobiota</taxon>
        <taxon>Spartobacteria</taxon>
        <taxon>Chthoniobacterales</taxon>
        <taxon>Chthoniobacteraceae</taxon>
        <taxon>Chthoniobacter</taxon>
    </lineage>
</organism>
<proteinExistence type="predicted"/>
<gene>
    <name evidence="2" type="ORF">CfE428DRAFT_5025</name>
</gene>